<gene>
    <name evidence="2" type="ORF">EYE40_04775</name>
</gene>
<keyword evidence="1" id="KW-0472">Membrane</keyword>
<name>A0A4Q9GT09_9MICO</name>
<keyword evidence="1" id="KW-1133">Transmembrane helix</keyword>
<proteinExistence type="predicted"/>
<comment type="caution">
    <text evidence="2">The sequence shown here is derived from an EMBL/GenBank/DDBJ whole genome shotgun (WGS) entry which is preliminary data.</text>
</comment>
<reference evidence="3" key="1">
    <citation type="submission" date="2019-02" db="EMBL/GenBank/DDBJ databases">
        <title>Glaciihabitans arcticus sp. nov., a psychrotolerant bacterium isolated from polar soil.</title>
        <authorList>
            <person name="Dahal R.H."/>
        </authorList>
    </citation>
    <scope>NUCLEOTIDE SEQUENCE [LARGE SCALE GENOMIC DNA]</scope>
    <source>
        <strain evidence="3">RP-3-7</strain>
    </source>
</reference>
<evidence type="ECO:0008006" key="4">
    <source>
        <dbReference type="Google" id="ProtNLM"/>
    </source>
</evidence>
<evidence type="ECO:0000256" key="1">
    <source>
        <dbReference type="SAM" id="Phobius"/>
    </source>
</evidence>
<dbReference type="RefSeq" id="WP_130980878.1">
    <property type="nucleotide sequence ID" value="NZ_SISG01000001.1"/>
</dbReference>
<keyword evidence="3" id="KW-1185">Reference proteome</keyword>
<evidence type="ECO:0000313" key="3">
    <source>
        <dbReference type="Proteomes" id="UP000294194"/>
    </source>
</evidence>
<keyword evidence="1" id="KW-0812">Transmembrane</keyword>
<protein>
    <recommendedName>
        <fullName evidence="4">SHOCT domain-containing protein</fullName>
    </recommendedName>
</protein>
<organism evidence="2 3">
    <name type="scientific">Glaciihabitans arcticus</name>
    <dbReference type="NCBI Taxonomy" id="2668039"/>
    <lineage>
        <taxon>Bacteria</taxon>
        <taxon>Bacillati</taxon>
        <taxon>Actinomycetota</taxon>
        <taxon>Actinomycetes</taxon>
        <taxon>Micrococcales</taxon>
        <taxon>Microbacteriaceae</taxon>
        <taxon>Glaciihabitans</taxon>
    </lineage>
</organism>
<dbReference type="EMBL" id="SISG01000001">
    <property type="protein sequence ID" value="TBN56768.1"/>
    <property type="molecule type" value="Genomic_DNA"/>
</dbReference>
<evidence type="ECO:0000313" key="2">
    <source>
        <dbReference type="EMBL" id="TBN56768.1"/>
    </source>
</evidence>
<accession>A0A4Q9GT09</accession>
<feature type="transmembrane region" description="Helical" evidence="1">
    <location>
        <begin position="12"/>
        <end position="35"/>
    </location>
</feature>
<dbReference type="AlphaFoldDB" id="A0A4Q9GT09"/>
<sequence length="102" mass="11221">MPPETPAADPTSAIAAIIGVIALIAVFGFVLLIVGRARNLRRVMKSRPTMPMFDADLPPSRPQERPERSTEFRLATLDNLMMQGKITADEYKEARAKVLGDV</sequence>
<dbReference type="Proteomes" id="UP000294194">
    <property type="component" value="Unassembled WGS sequence"/>
</dbReference>